<keyword evidence="2" id="KW-1185">Reference proteome</keyword>
<comment type="caution">
    <text evidence="1">The sequence shown here is derived from an EMBL/GenBank/DDBJ whole genome shotgun (WGS) entry which is preliminary data.</text>
</comment>
<gene>
    <name evidence="1" type="ORF">J2X87_004900</name>
</gene>
<evidence type="ECO:0000313" key="2">
    <source>
        <dbReference type="Proteomes" id="UP001259420"/>
    </source>
</evidence>
<sequence>MNCSPGDQAERIRALGGPWNLEVKANVLDNLFPLKKNEMIDMIRFLSGDSPRLALPKRWQASDGRAPDN</sequence>
<name>A0ACC6JU15_9PSED</name>
<organism evidence="1 2">
    <name type="scientific">Pseudomonas synxantha</name>
    <dbReference type="NCBI Taxonomy" id="47883"/>
    <lineage>
        <taxon>Bacteria</taxon>
        <taxon>Pseudomonadati</taxon>
        <taxon>Pseudomonadota</taxon>
        <taxon>Gammaproteobacteria</taxon>
        <taxon>Pseudomonadales</taxon>
        <taxon>Pseudomonadaceae</taxon>
        <taxon>Pseudomonas</taxon>
    </lineage>
</organism>
<proteinExistence type="predicted"/>
<dbReference type="Proteomes" id="UP001259420">
    <property type="component" value="Unassembled WGS sequence"/>
</dbReference>
<protein>
    <submittedName>
        <fullName evidence="1">Uncharacterized protein</fullName>
    </submittedName>
</protein>
<dbReference type="EMBL" id="JAVDSD010000014">
    <property type="protein sequence ID" value="MDR6609796.1"/>
    <property type="molecule type" value="Genomic_DNA"/>
</dbReference>
<reference evidence="1" key="1">
    <citation type="submission" date="2023-07" db="EMBL/GenBank/DDBJ databases">
        <title>Sorghum-associated microbial communities from plants grown in Nebraska, USA.</title>
        <authorList>
            <person name="Schachtman D."/>
        </authorList>
    </citation>
    <scope>NUCLEOTIDE SEQUENCE</scope>
    <source>
        <strain evidence="1">BE46</strain>
    </source>
</reference>
<evidence type="ECO:0000313" key="1">
    <source>
        <dbReference type="EMBL" id="MDR6609796.1"/>
    </source>
</evidence>
<accession>A0ACC6JU15</accession>